<evidence type="ECO:0000256" key="1">
    <source>
        <dbReference type="ARBA" id="ARBA00023015"/>
    </source>
</evidence>
<evidence type="ECO:0000259" key="4">
    <source>
        <dbReference type="PROSITE" id="PS50987"/>
    </source>
</evidence>
<comment type="caution">
    <text evidence="5">The sequence shown here is derived from an EMBL/GenBank/DDBJ whole genome shotgun (WGS) entry which is preliminary data.</text>
</comment>
<proteinExistence type="predicted"/>
<dbReference type="InterPro" id="IPR001845">
    <property type="entry name" value="HTH_ArsR_DNA-bd_dom"/>
</dbReference>
<keyword evidence="3" id="KW-0804">Transcription</keyword>
<dbReference type="InterPro" id="IPR036390">
    <property type="entry name" value="WH_DNA-bd_sf"/>
</dbReference>
<dbReference type="Pfam" id="PF12840">
    <property type="entry name" value="HTH_20"/>
    <property type="match status" value="1"/>
</dbReference>
<evidence type="ECO:0000313" key="6">
    <source>
        <dbReference type="Proteomes" id="UP000318437"/>
    </source>
</evidence>
<evidence type="ECO:0000313" key="5">
    <source>
        <dbReference type="EMBL" id="TWU29975.1"/>
    </source>
</evidence>
<gene>
    <name evidence="5" type="primary">ygaV</name>
    <name evidence="5" type="ORF">Pla144_07560</name>
</gene>
<reference evidence="5 6" key="1">
    <citation type="submission" date="2019-02" db="EMBL/GenBank/DDBJ databases">
        <title>Deep-cultivation of Planctomycetes and their phenomic and genomic characterization uncovers novel biology.</title>
        <authorList>
            <person name="Wiegand S."/>
            <person name="Jogler M."/>
            <person name="Boedeker C."/>
            <person name="Pinto D."/>
            <person name="Vollmers J."/>
            <person name="Rivas-Marin E."/>
            <person name="Kohn T."/>
            <person name="Peeters S.H."/>
            <person name="Heuer A."/>
            <person name="Rast P."/>
            <person name="Oberbeckmann S."/>
            <person name="Bunk B."/>
            <person name="Jeske O."/>
            <person name="Meyerdierks A."/>
            <person name="Storesund J.E."/>
            <person name="Kallscheuer N."/>
            <person name="Luecker S."/>
            <person name="Lage O.M."/>
            <person name="Pohl T."/>
            <person name="Merkel B.J."/>
            <person name="Hornburger P."/>
            <person name="Mueller R.-W."/>
            <person name="Bruemmer F."/>
            <person name="Labrenz M."/>
            <person name="Spormann A.M."/>
            <person name="Op Den Camp H."/>
            <person name="Overmann J."/>
            <person name="Amann R."/>
            <person name="Jetten M.S.M."/>
            <person name="Mascher T."/>
            <person name="Medema M.H."/>
            <person name="Devos D.P."/>
            <person name="Kaster A.-K."/>
            <person name="Ovreas L."/>
            <person name="Rohde M."/>
            <person name="Galperin M.Y."/>
            <person name="Jogler C."/>
        </authorList>
    </citation>
    <scope>NUCLEOTIDE SEQUENCE [LARGE SCALE GENOMIC DNA]</scope>
    <source>
        <strain evidence="5 6">Pla144</strain>
    </source>
</reference>
<dbReference type="SMART" id="SM00418">
    <property type="entry name" value="HTH_ARSR"/>
    <property type="match status" value="1"/>
</dbReference>
<keyword evidence="6" id="KW-1185">Reference proteome</keyword>
<keyword evidence="1" id="KW-0805">Transcription regulation</keyword>
<dbReference type="RefSeq" id="WP_146447923.1">
    <property type="nucleotide sequence ID" value="NZ_SJPS01000001.1"/>
</dbReference>
<dbReference type="CDD" id="cd00090">
    <property type="entry name" value="HTH_ARSR"/>
    <property type="match status" value="1"/>
</dbReference>
<sequence>MEVKTAVTALTALAQESRLRVFRLLVRAGSDGQPAGEIADSLDIPPATLTFHLKELSHAGLIDSTREGRSIRYSIREQGVCELLTYLLQDCCNGQPELCGSKRKK</sequence>
<dbReference type="SUPFAM" id="SSF46785">
    <property type="entry name" value="Winged helix' DNA-binding domain"/>
    <property type="match status" value="1"/>
</dbReference>
<evidence type="ECO:0000256" key="3">
    <source>
        <dbReference type="ARBA" id="ARBA00023163"/>
    </source>
</evidence>
<organism evidence="5 6">
    <name type="scientific">Bythopirellula polymerisocia</name>
    <dbReference type="NCBI Taxonomy" id="2528003"/>
    <lineage>
        <taxon>Bacteria</taxon>
        <taxon>Pseudomonadati</taxon>
        <taxon>Planctomycetota</taxon>
        <taxon>Planctomycetia</taxon>
        <taxon>Pirellulales</taxon>
        <taxon>Lacipirellulaceae</taxon>
        <taxon>Bythopirellula</taxon>
    </lineage>
</organism>
<dbReference type="GO" id="GO:0003677">
    <property type="term" value="F:DNA binding"/>
    <property type="evidence" value="ECO:0007669"/>
    <property type="project" value="UniProtKB-KW"/>
</dbReference>
<dbReference type="InterPro" id="IPR051011">
    <property type="entry name" value="Metal_resp_trans_reg"/>
</dbReference>
<feature type="domain" description="HTH arsR-type" evidence="4">
    <location>
        <begin position="1"/>
        <end position="95"/>
    </location>
</feature>
<dbReference type="PRINTS" id="PR00778">
    <property type="entry name" value="HTHARSR"/>
</dbReference>
<dbReference type="EMBL" id="SJPS01000001">
    <property type="protein sequence ID" value="TWU29975.1"/>
    <property type="molecule type" value="Genomic_DNA"/>
</dbReference>
<dbReference type="OrthoDB" id="9798835at2"/>
<dbReference type="PROSITE" id="PS50987">
    <property type="entry name" value="HTH_ARSR_2"/>
    <property type="match status" value="1"/>
</dbReference>
<dbReference type="Proteomes" id="UP000318437">
    <property type="component" value="Unassembled WGS sequence"/>
</dbReference>
<dbReference type="Gene3D" id="1.10.10.10">
    <property type="entry name" value="Winged helix-like DNA-binding domain superfamily/Winged helix DNA-binding domain"/>
    <property type="match status" value="1"/>
</dbReference>
<dbReference type="GO" id="GO:0003700">
    <property type="term" value="F:DNA-binding transcription factor activity"/>
    <property type="evidence" value="ECO:0007669"/>
    <property type="project" value="InterPro"/>
</dbReference>
<dbReference type="InterPro" id="IPR011991">
    <property type="entry name" value="ArsR-like_HTH"/>
</dbReference>
<evidence type="ECO:0000256" key="2">
    <source>
        <dbReference type="ARBA" id="ARBA00023125"/>
    </source>
</evidence>
<dbReference type="PANTHER" id="PTHR43132:SF2">
    <property type="entry name" value="ARSENICAL RESISTANCE OPERON REPRESSOR ARSR-RELATED"/>
    <property type="match status" value="1"/>
</dbReference>
<keyword evidence="2" id="KW-0238">DNA-binding</keyword>
<protein>
    <submittedName>
        <fullName evidence="5">Putative HTH-type transcriptional regulator YgaV</fullName>
    </submittedName>
</protein>
<accession>A0A5C6D1A7</accession>
<dbReference type="AlphaFoldDB" id="A0A5C6D1A7"/>
<name>A0A5C6D1A7_9BACT</name>
<dbReference type="InterPro" id="IPR036388">
    <property type="entry name" value="WH-like_DNA-bd_sf"/>
</dbReference>
<dbReference type="NCBIfam" id="NF033788">
    <property type="entry name" value="HTH_metalloreg"/>
    <property type="match status" value="1"/>
</dbReference>
<dbReference type="PANTHER" id="PTHR43132">
    <property type="entry name" value="ARSENICAL RESISTANCE OPERON REPRESSOR ARSR-RELATED"/>
    <property type="match status" value="1"/>
</dbReference>